<reference evidence="1" key="1">
    <citation type="submission" date="2018-05" db="EMBL/GenBank/DDBJ databases">
        <authorList>
            <person name="Lanie J.A."/>
            <person name="Ng W.-L."/>
            <person name="Kazmierczak K.M."/>
            <person name="Andrzejewski T.M."/>
            <person name="Davidsen T.M."/>
            <person name="Wayne K.J."/>
            <person name="Tettelin H."/>
            <person name="Glass J.I."/>
            <person name="Rusch D."/>
            <person name="Podicherti R."/>
            <person name="Tsui H.-C.T."/>
            <person name="Winkler M.E."/>
        </authorList>
    </citation>
    <scope>NUCLEOTIDE SEQUENCE</scope>
</reference>
<proteinExistence type="predicted"/>
<organism evidence="1">
    <name type="scientific">marine metagenome</name>
    <dbReference type="NCBI Taxonomy" id="408172"/>
    <lineage>
        <taxon>unclassified sequences</taxon>
        <taxon>metagenomes</taxon>
        <taxon>ecological metagenomes</taxon>
    </lineage>
</organism>
<evidence type="ECO:0000313" key="1">
    <source>
        <dbReference type="EMBL" id="SVB42973.1"/>
    </source>
</evidence>
<sequence>MGGKLIELNLQLREKTFQCGPPALAQGLATSPAEKVTGK</sequence>
<name>A0A382DZ53_9ZZZZ</name>
<accession>A0A382DZ53</accession>
<gene>
    <name evidence="1" type="ORF">METZ01_LOCUS195827</name>
</gene>
<dbReference type="AlphaFoldDB" id="A0A382DZ53"/>
<dbReference type="EMBL" id="UINC01041551">
    <property type="protein sequence ID" value="SVB42973.1"/>
    <property type="molecule type" value="Genomic_DNA"/>
</dbReference>
<protein>
    <submittedName>
        <fullName evidence="1">Uncharacterized protein</fullName>
    </submittedName>
</protein>